<sequence>MHRSTTMKSFLWIVLVILFSSFRADIVDARIGSFRDDNADAYTYVDVDVDVDVDAGVSRILRKPVKTITIESQQDQPSLEKEQQQRREPQSVRFLLPEELADKTTPNLSGLLVGVVGDSTAFQSQSEGNDRNRQLYQEWARDERGDILWWIWLIIGLSIVLCVCLCCCTSVCCLRD</sequence>
<evidence type="ECO:0000256" key="1">
    <source>
        <dbReference type="SAM" id="Phobius"/>
    </source>
</evidence>
<reference evidence="3" key="1">
    <citation type="submission" date="2021-01" db="EMBL/GenBank/DDBJ databases">
        <authorList>
            <person name="Corre E."/>
            <person name="Pelletier E."/>
            <person name="Niang G."/>
            <person name="Scheremetjew M."/>
            <person name="Finn R."/>
            <person name="Kale V."/>
            <person name="Holt S."/>
            <person name="Cochrane G."/>
            <person name="Meng A."/>
            <person name="Brown T."/>
            <person name="Cohen L."/>
        </authorList>
    </citation>
    <scope>NUCLEOTIDE SEQUENCE</scope>
    <source>
        <strain evidence="3">10249 10 AB</strain>
    </source>
</reference>
<dbReference type="EMBL" id="HBIX01011626">
    <property type="protein sequence ID" value="CAE0715983.1"/>
    <property type="molecule type" value="Transcribed_RNA"/>
</dbReference>
<feature type="chain" id="PRO_5030575387" evidence="2">
    <location>
        <begin position="30"/>
        <end position="176"/>
    </location>
</feature>
<gene>
    <name evidence="3" type="ORF">PAUS00366_LOCUS8735</name>
</gene>
<name>A0A7S4EJ55_9STRA</name>
<proteinExistence type="predicted"/>
<organism evidence="3">
    <name type="scientific">Pseudo-nitzschia australis</name>
    <dbReference type="NCBI Taxonomy" id="44445"/>
    <lineage>
        <taxon>Eukaryota</taxon>
        <taxon>Sar</taxon>
        <taxon>Stramenopiles</taxon>
        <taxon>Ochrophyta</taxon>
        <taxon>Bacillariophyta</taxon>
        <taxon>Bacillariophyceae</taxon>
        <taxon>Bacillariophycidae</taxon>
        <taxon>Bacillariales</taxon>
        <taxon>Bacillariaceae</taxon>
        <taxon>Pseudo-nitzschia</taxon>
    </lineage>
</organism>
<evidence type="ECO:0000313" key="3">
    <source>
        <dbReference type="EMBL" id="CAE0715983.1"/>
    </source>
</evidence>
<keyword evidence="1" id="KW-0472">Membrane</keyword>
<evidence type="ECO:0000256" key="2">
    <source>
        <dbReference type="SAM" id="SignalP"/>
    </source>
</evidence>
<feature type="transmembrane region" description="Helical" evidence="1">
    <location>
        <begin position="147"/>
        <end position="174"/>
    </location>
</feature>
<dbReference type="AlphaFoldDB" id="A0A7S4EJ55"/>
<accession>A0A7S4EJ55</accession>
<feature type="signal peptide" evidence="2">
    <location>
        <begin position="1"/>
        <end position="29"/>
    </location>
</feature>
<protein>
    <submittedName>
        <fullName evidence="3">Uncharacterized protein</fullName>
    </submittedName>
</protein>
<keyword evidence="2" id="KW-0732">Signal</keyword>
<keyword evidence="1" id="KW-0812">Transmembrane</keyword>
<keyword evidence="1" id="KW-1133">Transmembrane helix</keyword>